<evidence type="ECO:0000313" key="4">
    <source>
        <dbReference type="Proteomes" id="UP001558652"/>
    </source>
</evidence>
<dbReference type="GO" id="GO:0071897">
    <property type="term" value="P:DNA biosynthetic process"/>
    <property type="evidence" value="ECO:0007669"/>
    <property type="project" value="UniProtKB-ARBA"/>
</dbReference>
<evidence type="ECO:0000256" key="1">
    <source>
        <dbReference type="SAM" id="MobiDB-lite"/>
    </source>
</evidence>
<dbReference type="PANTHER" id="PTHR33064:SF37">
    <property type="entry name" value="RIBONUCLEASE H"/>
    <property type="match status" value="1"/>
</dbReference>
<feature type="compositionally biased region" description="Basic residues" evidence="1">
    <location>
        <begin position="91"/>
        <end position="102"/>
    </location>
</feature>
<dbReference type="InterPro" id="IPR043502">
    <property type="entry name" value="DNA/RNA_pol_sf"/>
</dbReference>
<dbReference type="PANTHER" id="PTHR33064">
    <property type="entry name" value="POL PROTEIN"/>
    <property type="match status" value="1"/>
</dbReference>
<protein>
    <recommendedName>
        <fullName evidence="2">Reverse transcriptase domain-containing protein</fullName>
    </recommendedName>
</protein>
<proteinExistence type="predicted"/>
<dbReference type="AlphaFoldDB" id="A0ABD0YJY0"/>
<evidence type="ECO:0000313" key="3">
    <source>
        <dbReference type="EMBL" id="KAL1123402.1"/>
    </source>
</evidence>
<dbReference type="InterPro" id="IPR043128">
    <property type="entry name" value="Rev_trsase/Diguanyl_cyclase"/>
</dbReference>
<feature type="compositionally biased region" description="Acidic residues" evidence="1">
    <location>
        <begin position="72"/>
        <end position="83"/>
    </location>
</feature>
<dbReference type="EMBL" id="JBFDAA010000012">
    <property type="protein sequence ID" value="KAL1123402.1"/>
    <property type="molecule type" value="Genomic_DNA"/>
</dbReference>
<comment type="caution">
    <text evidence="3">The sequence shown here is derived from an EMBL/GenBank/DDBJ whole genome shotgun (WGS) entry which is preliminary data.</text>
</comment>
<dbReference type="CDD" id="cd01647">
    <property type="entry name" value="RT_LTR"/>
    <property type="match status" value="1"/>
</dbReference>
<reference evidence="3 4" key="1">
    <citation type="submission" date="2024-07" db="EMBL/GenBank/DDBJ databases">
        <title>Chromosome-level genome assembly of the water stick insect Ranatra chinensis (Heteroptera: Nepidae).</title>
        <authorList>
            <person name="Liu X."/>
        </authorList>
    </citation>
    <scope>NUCLEOTIDE SEQUENCE [LARGE SCALE GENOMIC DNA]</scope>
    <source>
        <strain evidence="3">Cailab_2021Rc</strain>
        <tissue evidence="3">Muscle</tissue>
    </source>
</reference>
<dbReference type="Gene3D" id="3.30.70.270">
    <property type="match status" value="1"/>
</dbReference>
<evidence type="ECO:0000259" key="2">
    <source>
        <dbReference type="Pfam" id="PF00078"/>
    </source>
</evidence>
<feature type="region of interest" description="Disordered" evidence="1">
    <location>
        <begin position="120"/>
        <end position="144"/>
    </location>
</feature>
<dbReference type="Pfam" id="PF00078">
    <property type="entry name" value="RVT_1"/>
    <property type="match status" value="1"/>
</dbReference>
<name>A0ABD0YJY0_9HEMI</name>
<dbReference type="InterPro" id="IPR000477">
    <property type="entry name" value="RT_dom"/>
</dbReference>
<dbReference type="SUPFAM" id="SSF56672">
    <property type="entry name" value="DNA/RNA polymerases"/>
    <property type="match status" value="1"/>
</dbReference>
<sequence length="318" mass="36294">MIMIDWVSIVRHSRRRFSNYMYAMPTKVRKRRRKNRRLENMPRCGSAQQQQPPPKQQQQPQLPLHHQRSEDRIEEEEEEEEETMAGGVCRGSRRTGRRPPRLRPSRCCCCCFMHNAKRDSEARRHRGAAEGGSHDGAPGKTSAAAWMRPTSWIRVERGGRTKVVGVVHCNRAYHRLEGNLRDKDAGLESTAGGRGNAAGSAGAPETCFSLVPISIAFQFGRGKYEFTRMPFGLKNAPSTFQRLIGEFLEGLNEDAMQIYMDDIVYSRFEHEQGKNLQQLLQKFKEFGLRASDEKSSFFKPSVHFMSCPVRGPTPIPIR</sequence>
<accession>A0ABD0YJY0</accession>
<feature type="domain" description="Reverse transcriptase" evidence="2">
    <location>
        <begin position="214"/>
        <end position="307"/>
    </location>
</feature>
<dbReference type="Proteomes" id="UP001558652">
    <property type="component" value="Unassembled WGS sequence"/>
</dbReference>
<dbReference type="InterPro" id="IPR051320">
    <property type="entry name" value="Viral_Replic_Matur_Polypro"/>
</dbReference>
<gene>
    <name evidence="3" type="ORF">AAG570_002482</name>
</gene>
<feature type="region of interest" description="Disordered" evidence="1">
    <location>
        <begin position="42"/>
        <end position="102"/>
    </location>
</feature>
<keyword evidence="4" id="KW-1185">Reference proteome</keyword>
<organism evidence="3 4">
    <name type="scientific">Ranatra chinensis</name>
    <dbReference type="NCBI Taxonomy" id="642074"/>
    <lineage>
        <taxon>Eukaryota</taxon>
        <taxon>Metazoa</taxon>
        <taxon>Ecdysozoa</taxon>
        <taxon>Arthropoda</taxon>
        <taxon>Hexapoda</taxon>
        <taxon>Insecta</taxon>
        <taxon>Pterygota</taxon>
        <taxon>Neoptera</taxon>
        <taxon>Paraneoptera</taxon>
        <taxon>Hemiptera</taxon>
        <taxon>Heteroptera</taxon>
        <taxon>Panheteroptera</taxon>
        <taxon>Nepomorpha</taxon>
        <taxon>Nepidae</taxon>
        <taxon>Ranatrinae</taxon>
        <taxon>Ranatra</taxon>
    </lineage>
</organism>